<organism evidence="1 2">
    <name type="scientific">Paenibacillus mesotrionivorans</name>
    <dbReference type="NCBI Taxonomy" id="3160968"/>
    <lineage>
        <taxon>Bacteria</taxon>
        <taxon>Bacillati</taxon>
        <taxon>Bacillota</taxon>
        <taxon>Bacilli</taxon>
        <taxon>Bacillales</taxon>
        <taxon>Paenibacillaceae</taxon>
        <taxon>Paenibacillus</taxon>
    </lineage>
</organism>
<dbReference type="Proteomes" id="UP001631969">
    <property type="component" value="Unassembled WGS sequence"/>
</dbReference>
<proteinExistence type="predicted"/>
<accession>A0ACC7NVL9</accession>
<reference evidence="1" key="1">
    <citation type="submission" date="2024-12" db="EMBL/GenBank/DDBJ databases">
        <authorList>
            <person name="Wu N."/>
        </authorList>
    </citation>
    <scope>NUCLEOTIDE SEQUENCE</scope>
    <source>
        <strain evidence="1">P15</strain>
    </source>
</reference>
<evidence type="ECO:0000313" key="1">
    <source>
        <dbReference type="EMBL" id="MFM9328090.1"/>
    </source>
</evidence>
<keyword evidence="2" id="KW-1185">Reference proteome</keyword>
<evidence type="ECO:0000313" key="2">
    <source>
        <dbReference type="Proteomes" id="UP001631969"/>
    </source>
</evidence>
<name>A0ACC7NVL9_9BACL</name>
<gene>
    <name evidence="1" type="ORF">ACI1P1_07325</name>
</gene>
<dbReference type="EMBL" id="JBJURJ010000004">
    <property type="protein sequence ID" value="MFM9328090.1"/>
    <property type="molecule type" value="Genomic_DNA"/>
</dbReference>
<sequence>MDKKVKRYYDLKQKQKELEQELSELRTEILQHSETLDTQEWDAGSYRVKLVLQERKEYDEERLYQALPDPEVWRLLSKPDAAKIAGLVKLKVISEEKLKDTYDIKSVPLLYVERK</sequence>
<protein>
    <submittedName>
        <fullName evidence="1">Uncharacterized protein</fullName>
    </submittedName>
</protein>
<comment type="caution">
    <text evidence="1">The sequence shown here is derived from an EMBL/GenBank/DDBJ whole genome shotgun (WGS) entry which is preliminary data.</text>
</comment>